<reference evidence="1" key="2">
    <citation type="submission" date="2022-08" db="UniProtKB">
        <authorList>
            <consortium name="EnsemblMetazoa"/>
        </authorList>
    </citation>
    <scope>IDENTIFICATION</scope>
    <source>
        <strain evidence="1">STECLA/ALBI9_A</strain>
    </source>
</reference>
<organism evidence="1 2">
    <name type="scientific">Anopheles albimanus</name>
    <name type="common">New world malaria mosquito</name>
    <dbReference type="NCBI Taxonomy" id="7167"/>
    <lineage>
        <taxon>Eukaryota</taxon>
        <taxon>Metazoa</taxon>
        <taxon>Ecdysozoa</taxon>
        <taxon>Arthropoda</taxon>
        <taxon>Hexapoda</taxon>
        <taxon>Insecta</taxon>
        <taxon>Pterygota</taxon>
        <taxon>Neoptera</taxon>
        <taxon>Endopterygota</taxon>
        <taxon>Diptera</taxon>
        <taxon>Nematocera</taxon>
        <taxon>Culicoidea</taxon>
        <taxon>Culicidae</taxon>
        <taxon>Anophelinae</taxon>
        <taxon>Anopheles</taxon>
    </lineage>
</organism>
<keyword evidence="2" id="KW-1185">Reference proteome</keyword>
<evidence type="ECO:0000313" key="1">
    <source>
        <dbReference type="EnsemblMetazoa" id="AALB014542-PA"/>
    </source>
</evidence>
<dbReference type="Proteomes" id="UP000069272">
    <property type="component" value="Chromosome 3L"/>
</dbReference>
<sequence length="115" mass="13439">MHFYYSKLYVKFYFQGTAVVVLALVCSAFVKTPEAAPTPTRDSNTPGVLPLLKMENALHQTSAAQQEPLRRSKREIIFRPLFVYRQQQIKHNQVHAKYQMHPDKIDYNYYAGQFL</sequence>
<dbReference type="AlphaFoldDB" id="A0A182FY36"/>
<dbReference type="EnsemblMetazoa" id="AALB014542-RA">
    <property type="protein sequence ID" value="AALB014542-PA"/>
    <property type="gene ID" value="AALB014542"/>
</dbReference>
<dbReference type="VEuPathDB" id="VectorBase:AALB014542"/>
<proteinExistence type="predicted"/>
<protein>
    <submittedName>
        <fullName evidence="1">Uncharacterized protein</fullName>
    </submittedName>
</protein>
<accession>A0A182FY36</accession>
<reference evidence="1 2" key="1">
    <citation type="journal article" date="2017" name="G3 (Bethesda)">
        <title>The Physical Genome Mapping of Anopheles albimanus Corrected Scaffold Misassemblies and Identified Interarm Rearrangements in Genus Anopheles.</title>
        <authorList>
            <person name="Artemov G.N."/>
            <person name="Peery A.N."/>
            <person name="Jiang X."/>
            <person name="Tu Z."/>
            <person name="Stegniy V.N."/>
            <person name="Sharakhova M.V."/>
            <person name="Sharakhov I.V."/>
        </authorList>
    </citation>
    <scope>NUCLEOTIDE SEQUENCE [LARGE SCALE GENOMIC DNA]</scope>
    <source>
        <strain evidence="1 2">ALBI9_A</strain>
    </source>
</reference>
<name>A0A182FY36_ANOAL</name>
<evidence type="ECO:0000313" key="2">
    <source>
        <dbReference type="Proteomes" id="UP000069272"/>
    </source>
</evidence>